<keyword evidence="3" id="KW-1185">Reference proteome</keyword>
<dbReference type="OrthoDB" id="9990931at2"/>
<proteinExistence type="predicted"/>
<feature type="compositionally biased region" description="Polar residues" evidence="1">
    <location>
        <begin position="228"/>
        <end position="238"/>
    </location>
</feature>
<protein>
    <submittedName>
        <fullName evidence="2">Uncharacterized protein</fullName>
    </submittedName>
</protein>
<accession>A0A0W0WV26</accession>
<feature type="region of interest" description="Disordered" evidence="1">
    <location>
        <begin position="607"/>
        <end position="628"/>
    </location>
</feature>
<feature type="compositionally biased region" description="Basic residues" evidence="1">
    <location>
        <begin position="262"/>
        <end position="279"/>
    </location>
</feature>
<feature type="region of interest" description="Disordered" evidence="1">
    <location>
        <begin position="199"/>
        <end position="328"/>
    </location>
</feature>
<dbReference type="PATRIC" id="fig|45070.6.peg.1220"/>
<name>A0A0W0WV26_9GAMM</name>
<dbReference type="AlphaFoldDB" id="A0A0W0WV26"/>
<dbReference type="RefSeq" id="WP_058504193.1">
    <property type="nucleotide sequence ID" value="NZ_CAAAIF010000001.1"/>
</dbReference>
<evidence type="ECO:0000313" key="3">
    <source>
        <dbReference type="Proteomes" id="UP000054725"/>
    </source>
</evidence>
<evidence type="ECO:0000256" key="1">
    <source>
        <dbReference type="SAM" id="MobiDB-lite"/>
    </source>
</evidence>
<reference evidence="2 3" key="1">
    <citation type="submission" date="2015-11" db="EMBL/GenBank/DDBJ databases">
        <title>Genomic analysis of 38 Legionella species identifies large and diverse effector repertoires.</title>
        <authorList>
            <person name="Burstein D."/>
            <person name="Amaro F."/>
            <person name="Zusman T."/>
            <person name="Lifshitz Z."/>
            <person name="Cohen O."/>
            <person name="Gilbert J.A."/>
            <person name="Pupko T."/>
            <person name="Shuman H.A."/>
            <person name="Segal G."/>
        </authorList>
    </citation>
    <scope>NUCLEOTIDE SEQUENCE [LARGE SCALE GENOMIC DNA]</scope>
    <source>
        <strain evidence="2 3">ATCC 49506</strain>
    </source>
</reference>
<gene>
    <name evidence="2" type="ORF">Lnau_1155</name>
</gene>
<feature type="compositionally biased region" description="Polar residues" evidence="1">
    <location>
        <begin position="199"/>
        <end position="208"/>
    </location>
</feature>
<dbReference type="STRING" id="45070.Lnau_1155"/>
<dbReference type="Proteomes" id="UP000054725">
    <property type="component" value="Unassembled WGS sequence"/>
</dbReference>
<comment type="caution">
    <text evidence="2">The sequence shown here is derived from an EMBL/GenBank/DDBJ whole genome shotgun (WGS) entry which is preliminary data.</text>
</comment>
<dbReference type="EMBL" id="LNYO01000013">
    <property type="protein sequence ID" value="KTD36171.1"/>
    <property type="molecule type" value="Genomic_DNA"/>
</dbReference>
<evidence type="ECO:0000313" key="2">
    <source>
        <dbReference type="EMBL" id="KTD36171.1"/>
    </source>
</evidence>
<organism evidence="2 3">
    <name type="scientific">Legionella nautarum</name>
    <dbReference type="NCBI Taxonomy" id="45070"/>
    <lineage>
        <taxon>Bacteria</taxon>
        <taxon>Pseudomonadati</taxon>
        <taxon>Pseudomonadota</taxon>
        <taxon>Gammaproteobacteria</taxon>
        <taxon>Legionellales</taxon>
        <taxon>Legionellaceae</taxon>
        <taxon>Legionella</taxon>
    </lineage>
</organism>
<sequence length="628" mass="70084">MTKLAAIEKKLISIPKKCTKTEKIEFLHKNIELFRKVTNLENEVHSALPEELFKLNKILFRVAQNFISYAYAVKDTQNENNVLSYIGEASACYKLICDSIGNFPPFNLPGALTDQSLKGEFYLLKSQYHIALLNLYFINKNKVSASEESLNNIIQTLEAFKFELEERYRKFEKQFKTKALLKQIEKALINAKGLLARQQLPQTDSSAESPRPNLSLPLKKRKPVQDEASCSTSSTKTNPSASKSEKSKKPAPSSSKSETKQNSKKNSKQVNTKRKRVRKEKASEQNKGLTHSKSSKPEPKQLSQETSKPVRAKRRRIIIEKDEASQTELNTDTSLLQALATDAANAARLPVAAEAPMLGQSTTFDAPTYAEQEATVLQQFVAPPIEEMASTSYLPPTTSTSLSFSIEQRVASEPTITTPATTVNSPQGFWTVSTRTQDLKEALQAWEAAYFKNKEAGASAKKSCALEKLAHALLLEAGELQKNNGDWSGLNTNPAIIIAVHLLVKSAEANPSYQSETGFALGLQNLSKRYAAQLKPFLPTSHDKNEIYLFDLINEFWNEEKPNLHAISVAQITERVFLQLNDYLTETDYQSVHNGCLNSIKQATKRKNGEIMQPQSTSEEQESIGLNV</sequence>
<feature type="compositionally biased region" description="Polar residues" evidence="1">
    <location>
        <begin position="613"/>
        <end position="628"/>
    </location>
</feature>